<evidence type="ECO:0000259" key="3">
    <source>
        <dbReference type="Pfam" id="PF04536"/>
    </source>
</evidence>
<dbReference type="OrthoDB" id="321999at2"/>
<comment type="caution">
    <text evidence="4">The sequence shown here is derived from an EMBL/GenBank/DDBJ whole genome shotgun (WGS) entry which is preliminary data.</text>
</comment>
<feature type="signal peptide" evidence="2">
    <location>
        <begin position="1"/>
        <end position="22"/>
    </location>
</feature>
<dbReference type="Pfam" id="PF04536">
    <property type="entry name" value="TPM_phosphatase"/>
    <property type="match status" value="1"/>
</dbReference>
<feature type="domain" description="TPM" evidence="3">
    <location>
        <begin position="376"/>
        <end position="463"/>
    </location>
</feature>
<dbReference type="Gene3D" id="3.30.2010.10">
    <property type="entry name" value="Metalloproteases ('zincins'), catalytic domain"/>
    <property type="match status" value="1"/>
</dbReference>
<dbReference type="EMBL" id="VIWP01000011">
    <property type="protein sequence ID" value="TWF47653.1"/>
    <property type="molecule type" value="Genomic_DNA"/>
</dbReference>
<feature type="region of interest" description="Disordered" evidence="1">
    <location>
        <begin position="57"/>
        <end position="80"/>
    </location>
</feature>
<dbReference type="Proteomes" id="UP000320653">
    <property type="component" value="Unassembled WGS sequence"/>
</dbReference>
<evidence type="ECO:0000313" key="5">
    <source>
        <dbReference type="Proteomes" id="UP000320653"/>
    </source>
</evidence>
<protein>
    <submittedName>
        <fullName evidence="4">TLP18.3/Psb32/MOLO-1 phosphatase superfamily protein</fullName>
    </submittedName>
</protein>
<accession>A0A561QBC9</accession>
<evidence type="ECO:0000256" key="2">
    <source>
        <dbReference type="SAM" id="SignalP"/>
    </source>
</evidence>
<name>A0A561QBC9_9HYPH</name>
<gene>
    <name evidence="4" type="ORF">FHW37_111156</name>
</gene>
<dbReference type="InterPro" id="IPR007621">
    <property type="entry name" value="TPM_dom"/>
</dbReference>
<evidence type="ECO:0000313" key="4">
    <source>
        <dbReference type="EMBL" id="TWF47653.1"/>
    </source>
</evidence>
<feature type="compositionally biased region" description="Low complexity" evidence="1">
    <location>
        <begin position="292"/>
        <end position="317"/>
    </location>
</feature>
<feature type="region of interest" description="Disordered" evidence="1">
    <location>
        <begin position="281"/>
        <end position="317"/>
    </location>
</feature>
<dbReference type="AlphaFoldDB" id="A0A561QBC9"/>
<sequence length="639" mass="68402">MKTALVPAGLAAGSLFAFQAFAASGTHEPSQSFGPTASDRAICNPIFSRLEKAESGTLMAQADTQKQSSEKKKGEKPDEEKLATQLSDMLQACSYDGKALKIDAAALKTSAEAEGMAAVSRIMRFTGLPQNFTIMESDVPNAAAIIVMGKDGIPKRVIAYNRTFMQQVAQATGEAGWPGTSILAHEIGHHLSGHTLLPGGSQPPIELEADKFSGFVLFKMGASLAEAEKAIATLIPEADGPTHPGRKKRLAAIKAGWAQSCEQQQKNCGDDQVIAAAEARSPSLPPQVEPQSTAPVRAPVATAPSAPASSVPMTGSSAPVAASSEAAAVPMPKIPGPLDIDMPSPGGSGQEIGPAVIDRIPKLTADATPSKFDRFVYDEVGVFDPDVREKLQTIAFQLAAAANVEVVTVVAKDLQGRDPDQYALDFMRQMRVGKLDVGNGAVLVVAPEAKRVGVALGPGLRILFENDDSPRKRLADYLKLVAGGGQPQKVSSTIAGAAYRVMRQAQALEWYVRYPSFETYQVADRKVFEERRKATTPYDPAKDPVANKLLRLDAVIVSRAPDVRDRKLMINEPRSRYVGPAMQVRTPDGRDIVLYVNRAVPELMPVPLEEGKRYAFVARDTILKTGAPQLDLISYDRLD</sequence>
<organism evidence="4 5">
    <name type="scientific">Neorhizobium alkalisoli</name>
    <dbReference type="NCBI Taxonomy" id="528178"/>
    <lineage>
        <taxon>Bacteria</taxon>
        <taxon>Pseudomonadati</taxon>
        <taxon>Pseudomonadota</taxon>
        <taxon>Alphaproteobacteria</taxon>
        <taxon>Hyphomicrobiales</taxon>
        <taxon>Rhizobiaceae</taxon>
        <taxon>Rhizobium/Agrobacterium group</taxon>
        <taxon>Neorhizobium</taxon>
    </lineage>
</organism>
<dbReference type="Gene3D" id="3.10.310.50">
    <property type="match status" value="1"/>
</dbReference>
<reference evidence="4 5" key="1">
    <citation type="submission" date="2019-06" db="EMBL/GenBank/DDBJ databases">
        <title>Sorghum-associated microbial communities from plants grown in Nebraska, USA.</title>
        <authorList>
            <person name="Schachtman D."/>
        </authorList>
    </citation>
    <scope>NUCLEOTIDE SEQUENCE [LARGE SCALE GENOMIC DNA]</scope>
    <source>
        <strain evidence="4 5">1225</strain>
    </source>
</reference>
<proteinExistence type="predicted"/>
<evidence type="ECO:0000256" key="1">
    <source>
        <dbReference type="SAM" id="MobiDB-lite"/>
    </source>
</evidence>
<feature type="compositionally biased region" description="Basic and acidic residues" evidence="1">
    <location>
        <begin position="68"/>
        <end position="80"/>
    </location>
</feature>
<keyword evidence="2" id="KW-0732">Signal</keyword>
<dbReference type="RefSeq" id="WP_145642529.1">
    <property type="nucleotide sequence ID" value="NZ_VIWP01000011.1"/>
</dbReference>
<feature type="chain" id="PRO_5021943156" evidence="2">
    <location>
        <begin position="23"/>
        <end position="639"/>
    </location>
</feature>
<keyword evidence="5" id="KW-1185">Reference proteome</keyword>